<keyword evidence="2" id="KW-1185">Reference proteome</keyword>
<dbReference type="InParanoid" id="D2V848"/>
<dbReference type="KEGG" id="ngr:NAEGRDRAFT_65027"/>
<evidence type="ECO:0000313" key="2">
    <source>
        <dbReference type="Proteomes" id="UP000006671"/>
    </source>
</evidence>
<sequence length="429" mass="51539">MYEDGNTSIECKDMFRIGRCISDFLDIVIKNKSWHLSHEEITNIFRETCPNTKLVHLAYLLRSGYSVEKRRLVIGYVLPLFRTSEHYRETLQKIFIDACLMEPNNSILSYSFTSSYYHELMETKEVDAALFTTALRRNGSLLWLNEFLCTLMVRRFDKNNLEDSNYEMAIYLLKLKHQPQNGAISTVYQIFQLFYNRKQDYMEHFKEILRNPSSSKLVIENLQIFNQVFLEEVITAPHNLYVRKEYCKKFFTTKRDYVLNNELEEKAFNFFINYEGYSWEIDYLFSNFIRLKESAGDEFYEKHRHHFYEIFFTHWKEAIEKQEMLIELSKIDLKRTVDEMLNADPPIYLSCIFSKLKQATQIIEIFKTYSNEIEKKEQEILFCNLTHALKKVLIKHYNEKTKKFLLDMIDWMTPVYPKANELCQKILQN</sequence>
<evidence type="ECO:0000313" key="1">
    <source>
        <dbReference type="EMBL" id="EFC46982.1"/>
    </source>
</evidence>
<proteinExistence type="predicted"/>
<dbReference type="AlphaFoldDB" id="D2V848"/>
<name>D2V848_NAEGR</name>
<dbReference type="Proteomes" id="UP000006671">
    <property type="component" value="Unassembled WGS sequence"/>
</dbReference>
<reference evidence="1 2" key="1">
    <citation type="journal article" date="2010" name="Cell">
        <title>The genome of Naegleria gruberi illuminates early eukaryotic versatility.</title>
        <authorList>
            <person name="Fritz-Laylin L.K."/>
            <person name="Prochnik S.E."/>
            <person name="Ginger M.L."/>
            <person name="Dacks J.B."/>
            <person name="Carpenter M.L."/>
            <person name="Field M.C."/>
            <person name="Kuo A."/>
            <person name="Paredez A."/>
            <person name="Chapman J."/>
            <person name="Pham J."/>
            <person name="Shu S."/>
            <person name="Neupane R."/>
            <person name="Cipriano M."/>
            <person name="Mancuso J."/>
            <person name="Tu H."/>
            <person name="Salamov A."/>
            <person name="Lindquist E."/>
            <person name="Shapiro H."/>
            <person name="Lucas S."/>
            <person name="Grigoriev I.V."/>
            <person name="Cande W.Z."/>
            <person name="Fulton C."/>
            <person name="Rokhsar D.S."/>
            <person name="Dawson S.C."/>
        </authorList>
    </citation>
    <scope>NUCLEOTIDE SEQUENCE [LARGE SCALE GENOMIC DNA]</scope>
    <source>
        <strain evidence="1 2">NEG-M</strain>
    </source>
</reference>
<protein>
    <submittedName>
        <fullName evidence="1">Predicted protein</fullName>
    </submittedName>
</protein>
<accession>D2V848</accession>
<dbReference type="GeneID" id="8850408"/>
<dbReference type="RefSeq" id="XP_002679726.1">
    <property type="nucleotide sequence ID" value="XM_002679680.1"/>
</dbReference>
<gene>
    <name evidence="1" type="ORF">NAEGRDRAFT_65027</name>
</gene>
<organism evidence="2">
    <name type="scientific">Naegleria gruberi</name>
    <name type="common">Amoeba</name>
    <dbReference type="NCBI Taxonomy" id="5762"/>
    <lineage>
        <taxon>Eukaryota</taxon>
        <taxon>Discoba</taxon>
        <taxon>Heterolobosea</taxon>
        <taxon>Tetramitia</taxon>
        <taxon>Eutetramitia</taxon>
        <taxon>Vahlkampfiidae</taxon>
        <taxon>Naegleria</taxon>
    </lineage>
</organism>
<dbReference type="VEuPathDB" id="AmoebaDB:NAEGRDRAFT_65027"/>
<dbReference type="EMBL" id="GG738856">
    <property type="protein sequence ID" value="EFC46982.1"/>
    <property type="molecule type" value="Genomic_DNA"/>
</dbReference>